<dbReference type="PANTHER" id="PTHR21716">
    <property type="entry name" value="TRANSMEMBRANE PROTEIN"/>
    <property type="match status" value="1"/>
</dbReference>
<feature type="transmembrane region" description="Helical" evidence="6">
    <location>
        <begin position="285"/>
        <end position="310"/>
    </location>
</feature>
<dbReference type="Proteomes" id="UP001364890">
    <property type="component" value="Unassembled WGS sequence"/>
</dbReference>
<evidence type="ECO:0000256" key="3">
    <source>
        <dbReference type="ARBA" id="ARBA00022692"/>
    </source>
</evidence>
<feature type="transmembrane region" description="Helical" evidence="6">
    <location>
        <begin position="330"/>
        <end position="348"/>
    </location>
</feature>
<keyword evidence="8" id="KW-1185">Reference proteome</keyword>
<evidence type="ECO:0000256" key="4">
    <source>
        <dbReference type="ARBA" id="ARBA00022989"/>
    </source>
</evidence>
<dbReference type="RefSeq" id="WP_336495758.1">
    <property type="nucleotide sequence ID" value="NZ_JBAWSY010000001.1"/>
</dbReference>
<evidence type="ECO:0000256" key="2">
    <source>
        <dbReference type="ARBA" id="ARBA00009773"/>
    </source>
</evidence>
<proteinExistence type="inferred from homology"/>
<keyword evidence="4 6" id="KW-1133">Transmembrane helix</keyword>
<accession>A0ABU8EZL4</accession>
<evidence type="ECO:0000313" key="7">
    <source>
        <dbReference type="EMBL" id="MEI4768202.1"/>
    </source>
</evidence>
<evidence type="ECO:0000313" key="8">
    <source>
        <dbReference type="Proteomes" id="UP001364890"/>
    </source>
</evidence>
<dbReference type="EMBL" id="JBAWSY010000001">
    <property type="protein sequence ID" value="MEI4768202.1"/>
    <property type="molecule type" value="Genomic_DNA"/>
</dbReference>
<sequence length="397" mass="44614">MEPEKPSFFSTRYIKFLGGRNTFFTLIMLLLIGLVIMIYDKISFIFVPLTVFLGNVILPIILAVIVYYLLRPILRLLERIKIPRVWGILIIFLALIGLVTLLVFLVFPFLKAQSTKLVAEFPGYFIQLINSLDTFLRTSIVSDYYSQIETQVNTILKDLPTEIGEFIQSTVTGIATGISSIVGVLTSFILAIVTVPFIVFYLLKDGEKLPKFVMKLFPPRMRDDLQSVFHDIDKQISSYIQGQILVSMCIGFMIFIGFSIIGMDYAFLLGVIASVTSVVPYLGPVIAITPAAIIALVTSPFMLVKLAVVWTIVQLVEGKFISPQIMGKSLHVHPITIIFVLITSGSLFGVPGVILGIPGYAILKVIISHFYTLFKRRYNKYEPVIENHYEYTNNKVD</sequence>
<organism evidence="7 8">
    <name type="scientific">Psychrobacillus mangrovi</name>
    <dbReference type="NCBI Taxonomy" id="3117745"/>
    <lineage>
        <taxon>Bacteria</taxon>
        <taxon>Bacillati</taxon>
        <taxon>Bacillota</taxon>
        <taxon>Bacilli</taxon>
        <taxon>Bacillales</taxon>
        <taxon>Bacillaceae</taxon>
        <taxon>Psychrobacillus</taxon>
    </lineage>
</organism>
<evidence type="ECO:0000256" key="5">
    <source>
        <dbReference type="ARBA" id="ARBA00023136"/>
    </source>
</evidence>
<feature type="transmembrane region" description="Helical" evidence="6">
    <location>
        <begin position="178"/>
        <end position="203"/>
    </location>
</feature>
<feature type="transmembrane region" description="Helical" evidence="6">
    <location>
        <begin position="244"/>
        <end position="273"/>
    </location>
</feature>
<evidence type="ECO:0000256" key="1">
    <source>
        <dbReference type="ARBA" id="ARBA00004141"/>
    </source>
</evidence>
<comment type="similarity">
    <text evidence="2">Belongs to the autoinducer-2 exporter (AI-2E) (TC 2.A.86) family.</text>
</comment>
<keyword evidence="5 6" id="KW-0472">Membrane</keyword>
<dbReference type="PANTHER" id="PTHR21716:SF69">
    <property type="entry name" value="TRANSPORT PROTEIN YUBA-RELATED"/>
    <property type="match status" value="1"/>
</dbReference>
<feature type="transmembrane region" description="Helical" evidence="6">
    <location>
        <begin position="45"/>
        <end position="70"/>
    </location>
</feature>
<feature type="transmembrane region" description="Helical" evidence="6">
    <location>
        <begin position="82"/>
        <end position="107"/>
    </location>
</feature>
<feature type="transmembrane region" description="Helical" evidence="6">
    <location>
        <begin position="21"/>
        <end position="39"/>
    </location>
</feature>
<name>A0ABU8EZL4_9BACI</name>
<evidence type="ECO:0000256" key="6">
    <source>
        <dbReference type="SAM" id="Phobius"/>
    </source>
</evidence>
<dbReference type="InterPro" id="IPR002549">
    <property type="entry name" value="AI-2E-like"/>
</dbReference>
<comment type="subcellular location">
    <subcellularLocation>
        <location evidence="1">Membrane</location>
        <topology evidence="1">Multi-pass membrane protein</topology>
    </subcellularLocation>
</comment>
<comment type="caution">
    <text evidence="7">The sequence shown here is derived from an EMBL/GenBank/DDBJ whole genome shotgun (WGS) entry which is preliminary data.</text>
</comment>
<dbReference type="Pfam" id="PF01594">
    <property type="entry name" value="AI-2E_transport"/>
    <property type="match status" value="1"/>
</dbReference>
<gene>
    <name evidence="7" type="ORF">WAX74_00830</name>
</gene>
<keyword evidence="3 6" id="KW-0812">Transmembrane</keyword>
<reference evidence="7 8" key="1">
    <citation type="submission" date="2024-01" db="EMBL/GenBank/DDBJ databases">
        <title>Seven novel Bacillus-like species.</title>
        <authorList>
            <person name="Liu G."/>
        </authorList>
    </citation>
    <scope>NUCLEOTIDE SEQUENCE [LARGE SCALE GENOMIC DNA]</scope>
    <source>
        <strain evidence="7 8">FJAT-51614</strain>
    </source>
</reference>
<protein>
    <submittedName>
        <fullName evidence="7">AI-2E family transporter</fullName>
    </submittedName>
</protein>